<dbReference type="PROSITE" id="PS50949">
    <property type="entry name" value="HTH_GNTR"/>
    <property type="match status" value="1"/>
</dbReference>
<reference evidence="5 6" key="1">
    <citation type="submission" date="2019-08" db="EMBL/GenBank/DDBJ databases">
        <title>Bacterial whole genome sequence for Glaciihabitans sp. CHu50b-6-2.</title>
        <authorList>
            <person name="Jin L."/>
        </authorList>
    </citation>
    <scope>NUCLEOTIDE SEQUENCE [LARGE SCALE GENOMIC DNA]</scope>
    <source>
        <strain evidence="5 6">CHu50b-6-2</strain>
    </source>
</reference>
<dbReference type="GO" id="GO:0003677">
    <property type="term" value="F:DNA binding"/>
    <property type="evidence" value="ECO:0007669"/>
    <property type="project" value="UniProtKB-KW"/>
</dbReference>
<organism evidence="5 6">
    <name type="scientific">Lacisediminihabitans profunda</name>
    <dbReference type="NCBI Taxonomy" id="2594790"/>
    <lineage>
        <taxon>Bacteria</taxon>
        <taxon>Bacillati</taxon>
        <taxon>Actinomycetota</taxon>
        <taxon>Actinomycetes</taxon>
        <taxon>Micrococcales</taxon>
        <taxon>Microbacteriaceae</taxon>
        <taxon>Lacisediminihabitans</taxon>
    </lineage>
</organism>
<dbReference type="SMART" id="SM00895">
    <property type="entry name" value="FCD"/>
    <property type="match status" value="1"/>
</dbReference>
<accession>A0A5C8UMY2</accession>
<keyword evidence="1" id="KW-0805">Transcription regulation</keyword>
<dbReference type="Proteomes" id="UP000321379">
    <property type="component" value="Unassembled WGS sequence"/>
</dbReference>
<sequence>MLGFARRGNLARWRDFPYKSVDIDQSAEYALVCRCRRHSKTCHPCHWEWIQIENLTPVSGCTWRPMMVPTGPVDTQGKPPAAPGRTREGRTVIAVRDQIRAAIIAGDLAAGAPLSSEKLSSAYGVSRTPVREALRMLQEEGFVSVESNQRPRVATWSSDELEAVFVQRILLTALCTSLTVSRLNATQLEEIRLILQTLSRAEKEGDHETWRTSDIAFHSAHTALAPAALVADLQKLNARALMFRYMWLGQRSSTMTLSFDDHHTIYDACVAGDGYKAANAVAHHLATVGITLLARVDPAREPAAIRESLRFVGASSANAAVPFDHRES</sequence>
<dbReference type="SMART" id="SM00345">
    <property type="entry name" value="HTH_GNTR"/>
    <property type="match status" value="1"/>
</dbReference>
<evidence type="ECO:0000256" key="2">
    <source>
        <dbReference type="ARBA" id="ARBA00023125"/>
    </source>
</evidence>
<proteinExistence type="predicted"/>
<keyword evidence="2" id="KW-0238">DNA-binding</keyword>
<gene>
    <name evidence="5" type="ORF">FVP33_16325</name>
</gene>
<dbReference type="EMBL" id="VRMG01000011">
    <property type="protein sequence ID" value="TXN28759.1"/>
    <property type="molecule type" value="Genomic_DNA"/>
</dbReference>
<dbReference type="InterPro" id="IPR036388">
    <property type="entry name" value="WH-like_DNA-bd_sf"/>
</dbReference>
<dbReference type="InterPro" id="IPR000524">
    <property type="entry name" value="Tscrpt_reg_HTH_GntR"/>
</dbReference>
<protein>
    <submittedName>
        <fullName evidence="5">GntR family transcriptional regulator</fullName>
    </submittedName>
</protein>
<dbReference type="InterPro" id="IPR036390">
    <property type="entry name" value="WH_DNA-bd_sf"/>
</dbReference>
<dbReference type="AlphaFoldDB" id="A0A5C8UMY2"/>
<dbReference type="Gene3D" id="1.10.10.10">
    <property type="entry name" value="Winged helix-like DNA-binding domain superfamily/Winged helix DNA-binding domain"/>
    <property type="match status" value="1"/>
</dbReference>
<evidence type="ECO:0000313" key="5">
    <source>
        <dbReference type="EMBL" id="TXN28759.1"/>
    </source>
</evidence>
<dbReference type="InterPro" id="IPR011711">
    <property type="entry name" value="GntR_C"/>
</dbReference>
<evidence type="ECO:0000256" key="1">
    <source>
        <dbReference type="ARBA" id="ARBA00023015"/>
    </source>
</evidence>
<evidence type="ECO:0000259" key="4">
    <source>
        <dbReference type="PROSITE" id="PS50949"/>
    </source>
</evidence>
<dbReference type="InterPro" id="IPR008920">
    <property type="entry name" value="TF_FadR/GntR_C"/>
</dbReference>
<dbReference type="SUPFAM" id="SSF48008">
    <property type="entry name" value="GntR ligand-binding domain-like"/>
    <property type="match status" value="1"/>
</dbReference>
<dbReference type="CDD" id="cd07377">
    <property type="entry name" value="WHTH_GntR"/>
    <property type="match status" value="1"/>
</dbReference>
<dbReference type="Pfam" id="PF00392">
    <property type="entry name" value="GntR"/>
    <property type="match status" value="1"/>
</dbReference>
<comment type="caution">
    <text evidence="5">The sequence shown here is derived from an EMBL/GenBank/DDBJ whole genome shotgun (WGS) entry which is preliminary data.</text>
</comment>
<keyword evidence="3" id="KW-0804">Transcription</keyword>
<evidence type="ECO:0000313" key="6">
    <source>
        <dbReference type="Proteomes" id="UP000321379"/>
    </source>
</evidence>
<dbReference type="PRINTS" id="PR00035">
    <property type="entry name" value="HTHGNTR"/>
</dbReference>
<name>A0A5C8UMY2_9MICO</name>
<dbReference type="Gene3D" id="1.20.120.530">
    <property type="entry name" value="GntR ligand-binding domain-like"/>
    <property type="match status" value="1"/>
</dbReference>
<dbReference type="Pfam" id="PF07729">
    <property type="entry name" value="FCD"/>
    <property type="match status" value="1"/>
</dbReference>
<dbReference type="PANTHER" id="PTHR43537:SF5">
    <property type="entry name" value="UXU OPERON TRANSCRIPTIONAL REGULATOR"/>
    <property type="match status" value="1"/>
</dbReference>
<feature type="domain" description="HTH gntR-type" evidence="4">
    <location>
        <begin position="89"/>
        <end position="156"/>
    </location>
</feature>
<dbReference type="PANTHER" id="PTHR43537">
    <property type="entry name" value="TRANSCRIPTIONAL REGULATOR, GNTR FAMILY"/>
    <property type="match status" value="1"/>
</dbReference>
<keyword evidence="6" id="KW-1185">Reference proteome</keyword>
<dbReference type="GO" id="GO:0003700">
    <property type="term" value="F:DNA-binding transcription factor activity"/>
    <property type="evidence" value="ECO:0007669"/>
    <property type="project" value="InterPro"/>
</dbReference>
<evidence type="ECO:0000256" key="3">
    <source>
        <dbReference type="ARBA" id="ARBA00023163"/>
    </source>
</evidence>
<dbReference type="SUPFAM" id="SSF46785">
    <property type="entry name" value="Winged helix' DNA-binding domain"/>
    <property type="match status" value="1"/>
</dbReference>